<protein>
    <recommendedName>
        <fullName evidence="3">Transcriptional regulator</fullName>
    </recommendedName>
</protein>
<organism evidence="1 2">
    <name type="scientific">Candidatus Magasanikbacteria bacterium CG11_big_fil_rev_8_21_14_0_20_39_34</name>
    <dbReference type="NCBI Taxonomy" id="1974653"/>
    <lineage>
        <taxon>Bacteria</taxon>
        <taxon>Candidatus Magasanikiibacteriota</taxon>
    </lineage>
</organism>
<name>A0A2H0N5D6_9BACT</name>
<dbReference type="InterPro" id="IPR000944">
    <property type="entry name" value="Tscrpt_reg_Rrf2"/>
</dbReference>
<dbReference type="InterPro" id="IPR036390">
    <property type="entry name" value="WH_DNA-bd_sf"/>
</dbReference>
<accession>A0A2H0N5D6</accession>
<dbReference type="Gene3D" id="1.10.10.10">
    <property type="entry name" value="Winged helix-like DNA-binding domain superfamily/Winged helix DNA-binding domain"/>
    <property type="match status" value="1"/>
</dbReference>
<evidence type="ECO:0008006" key="3">
    <source>
        <dbReference type="Google" id="ProtNLM"/>
    </source>
</evidence>
<gene>
    <name evidence="1" type="ORF">COV59_02900</name>
</gene>
<evidence type="ECO:0000313" key="2">
    <source>
        <dbReference type="Proteomes" id="UP000229600"/>
    </source>
</evidence>
<comment type="caution">
    <text evidence="1">The sequence shown here is derived from an EMBL/GenBank/DDBJ whole genome shotgun (WGS) entry which is preliminary data.</text>
</comment>
<dbReference type="PROSITE" id="PS51197">
    <property type="entry name" value="HTH_RRF2_2"/>
    <property type="match status" value="1"/>
</dbReference>
<dbReference type="SUPFAM" id="SSF46785">
    <property type="entry name" value="Winged helix' DNA-binding domain"/>
    <property type="match status" value="1"/>
</dbReference>
<dbReference type="PANTHER" id="PTHR33221:SF2">
    <property type="entry name" value="TRANSCRIPTIONAL REGULATOR"/>
    <property type="match status" value="1"/>
</dbReference>
<dbReference type="EMBL" id="PCWN01000007">
    <property type="protein sequence ID" value="PIR04107.1"/>
    <property type="molecule type" value="Genomic_DNA"/>
</dbReference>
<evidence type="ECO:0000313" key="1">
    <source>
        <dbReference type="EMBL" id="PIR04107.1"/>
    </source>
</evidence>
<dbReference type="GO" id="GO:0003700">
    <property type="term" value="F:DNA-binding transcription factor activity"/>
    <property type="evidence" value="ECO:0007669"/>
    <property type="project" value="TreeGrafter"/>
</dbReference>
<dbReference type="GO" id="GO:0005829">
    <property type="term" value="C:cytosol"/>
    <property type="evidence" value="ECO:0007669"/>
    <property type="project" value="TreeGrafter"/>
</dbReference>
<dbReference type="Proteomes" id="UP000229600">
    <property type="component" value="Unassembled WGS sequence"/>
</dbReference>
<dbReference type="PANTHER" id="PTHR33221">
    <property type="entry name" value="WINGED HELIX-TURN-HELIX TRANSCRIPTIONAL REGULATOR, RRF2 FAMILY"/>
    <property type="match status" value="1"/>
</dbReference>
<dbReference type="Pfam" id="PF02082">
    <property type="entry name" value="Rrf2"/>
    <property type="match status" value="1"/>
</dbReference>
<proteinExistence type="predicted"/>
<reference evidence="1 2" key="1">
    <citation type="submission" date="2017-09" db="EMBL/GenBank/DDBJ databases">
        <title>Depth-based differentiation of microbial function through sediment-hosted aquifers and enrichment of novel symbionts in the deep terrestrial subsurface.</title>
        <authorList>
            <person name="Probst A.J."/>
            <person name="Ladd B."/>
            <person name="Jarett J.K."/>
            <person name="Geller-Mcgrath D.E."/>
            <person name="Sieber C.M."/>
            <person name="Emerson J.B."/>
            <person name="Anantharaman K."/>
            <person name="Thomas B.C."/>
            <person name="Malmstrom R."/>
            <person name="Stieglmeier M."/>
            <person name="Klingl A."/>
            <person name="Woyke T."/>
            <person name="Ryan C.M."/>
            <person name="Banfield J.F."/>
        </authorList>
    </citation>
    <scope>NUCLEOTIDE SEQUENCE [LARGE SCALE GENOMIC DNA]</scope>
    <source>
        <strain evidence="1">CG11_big_fil_rev_8_21_14_0_20_39_34</strain>
    </source>
</reference>
<dbReference type="InterPro" id="IPR030489">
    <property type="entry name" value="TR_Rrf2-type_CS"/>
</dbReference>
<sequence length="136" mass="15284">MIKFSKETDYALQLLEQLSKSESVLSLAEFSANSNISLPILQKIARSLKKDRLIVAHRGKNGGYTIARPIEKISLKDVVSAMQMEYGVTECTKKVHGCKLESQCNAKRGFELLHSQVNAIMESTTLDIFFHTEQHV</sequence>
<dbReference type="InterPro" id="IPR036388">
    <property type="entry name" value="WH-like_DNA-bd_sf"/>
</dbReference>
<dbReference type="AlphaFoldDB" id="A0A2H0N5D6"/>
<dbReference type="PROSITE" id="PS01332">
    <property type="entry name" value="HTH_RRF2_1"/>
    <property type="match status" value="1"/>
</dbReference>
<dbReference type="NCBIfam" id="TIGR00738">
    <property type="entry name" value="rrf2_super"/>
    <property type="match status" value="1"/>
</dbReference>